<evidence type="ECO:0008006" key="4">
    <source>
        <dbReference type="Google" id="ProtNLM"/>
    </source>
</evidence>
<evidence type="ECO:0000313" key="2">
    <source>
        <dbReference type="EMBL" id="RXF72355.1"/>
    </source>
</evidence>
<accession>A0A4Q0MG84</accession>
<comment type="caution">
    <text evidence="2">The sequence shown here is derived from an EMBL/GenBank/DDBJ whole genome shotgun (WGS) entry which is preliminary data.</text>
</comment>
<dbReference type="EMBL" id="RXOC01000001">
    <property type="protein sequence ID" value="RXF72355.1"/>
    <property type="molecule type" value="Genomic_DNA"/>
</dbReference>
<keyword evidence="1" id="KW-0812">Transmembrane</keyword>
<proteinExistence type="predicted"/>
<keyword evidence="1" id="KW-0472">Membrane</keyword>
<reference evidence="2 3" key="1">
    <citation type="submission" date="2018-12" db="EMBL/GenBank/DDBJ databases">
        <title>The Draft Genome Sequence of the Soil Bacterium Pedobacter tournemirensis R1.</title>
        <authorList>
            <person name="He J."/>
        </authorList>
    </citation>
    <scope>NUCLEOTIDE SEQUENCE [LARGE SCALE GENOMIC DNA]</scope>
    <source>
        <strain evidence="2 3">R1</strain>
    </source>
</reference>
<dbReference type="Proteomes" id="UP000290848">
    <property type="component" value="Unassembled WGS sequence"/>
</dbReference>
<keyword evidence="1" id="KW-1133">Transmembrane helix</keyword>
<dbReference type="RefSeq" id="WP_128767540.1">
    <property type="nucleotide sequence ID" value="NZ_RXOC01000001.1"/>
</dbReference>
<name>A0A4Q0MG84_9SPHI</name>
<organism evidence="2 3">
    <name type="scientific">Arcticibacter tournemirensis</name>
    <dbReference type="NCBI Taxonomy" id="699437"/>
    <lineage>
        <taxon>Bacteria</taxon>
        <taxon>Pseudomonadati</taxon>
        <taxon>Bacteroidota</taxon>
        <taxon>Sphingobacteriia</taxon>
        <taxon>Sphingobacteriales</taxon>
        <taxon>Sphingobacteriaceae</taxon>
        <taxon>Arcticibacter</taxon>
    </lineage>
</organism>
<evidence type="ECO:0000313" key="3">
    <source>
        <dbReference type="Proteomes" id="UP000290848"/>
    </source>
</evidence>
<feature type="transmembrane region" description="Helical" evidence="1">
    <location>
        <begin position="6"/>
        <end position="23"/>
    </location>
</feature>
<sequence>MKKILLVSGALIVLIIIGSYLYLKYRKLDDFEPNLKQKLQQIVTQGSGGLYKLEVGKINVDVVNARVILSDIHITYDSTVYAQLLESNRAPKDVFDIQLTSLAVDGIKPEDVISRKDIRLNILYVNKPVIHLYHHKNAVNTKKKDSPGVYQLIRKELGSFGLNKLSLKNVDFTYHNVGDKVQSSFKDLYLDLDDILIDESTQLDTTRFLYAKDAVISLKDFVHKTADSIYNIRFDSISILAAKSEVNIKRLKVEPRAGKAAFRKLVKIRQDRYDITVNNVRMKNIDWWKFIADEGLFIEDAGISDGKIEIYSDKAIPAGNKKKLGGYPHQKLFKINMPLHIEKINVRNLDVTYSELNIKTGREGDIIFRNTYATVGNVTNIPELIRKNEVLKIDATSQFMKVGALKAGFRFNLARQKEGIFSVYADLGKMDGKALNAATVPLGSVEIKSAVIQRFKANISGNNYNAKGKIFITYNDLKINALKKDDDGKLKKRGLVSFIANNFKINESYPKKGEEARTFNSSYERPLQKSFFNLIWKTIFVGVKEPVGI</sequence>
<evidence type="ECO:0000256" key="1">
    <source>
        <dbReference type="SAM" id="Phobius"/>
    </source>
</evidence>
<dbReference type="AlphaFoldDB" id="A0A4Q0MG84"/>
<protein>
    <recommendedName>
        <fullName evidence="4">DUF748 domain-containing protein</fullName>
    </recommendedName>
</protein>
<gene>
    <name evidence="2" type="ORF">EKH83_01095</name>
</gene>